<proteinExistence type="predicted"/>
<name>A0ACA9LBK4_9GLOM</name>
<keyword evidence="2" id="KW-1185">Reference proteome</keyword>
<accession>A0ACA9LBK4</accession>
<organism evidence="1 2">
    <name type="scientific">Scutellospora calospora</name>
    <dbReference type="NCBI Taxonomy" id="85575"/>
    <lineage>
        <taxon>Eukaryota</taxon>
        <taxon>Fungi</taxon>
        <taxon>Fungi incertae sedis</taxon>
        <taxon>Mucoromycota</taxon>
        <taxon>Glomeromycotina</taxon>
        <taxon>Glomeromycetes</taxon>
        <taxon>Diversisporales</taxon>
        <taxon>Gigasporaceae</taxon>
        <taxon>Scutellospora</taxon>
    </lineage>
</organism>
<evidence type="ECO:0000313" key="2">
    <source>
        <dbReference type="Proteomes" id="UP000789860"/>
    </source>
</evidence>
<protein>
    <submittedName>
        <fullName evidence="1">1220_t:CDS:1</fullName>
    </submittedName>
</protein>
<dbReference type="Proteomes" id="UP000789860">
    <property type="component" value="Unassembled WGS sequence"/>
</dbReference>
<evidence type="ECO:0000313" key="1">
    <source>
        <dbReference type="EMBL" id="CAG8521114.1"/>
    </source>
</evidence>
<comment type="caution">
    <text evidence="1">The sequence shown here is derived from an EMBL/GenBank/DDBJ whole genome shotgun (WGS) entry which is preliminary data.</text>
</comment>
<feature type="non-terminal residue" evidence="1">
    <location>
        <position position="1"/>
    </location>
</feature>
<sequence length="71" mass="8349">DINIKLHHFNREDVKNNLFGIYKDEATTSSQKCLGIIPYMDLQVLDDQETKIEILDLTKNQMYMVLEFLSL</sequence>
<reference evidence="1" key="1">
    <citation type="submission" date="2021-06" db="EMBL/GenBank/DDBJ databases">
        <authorList>
            <person name="Kallberg Y."/>
            <person name="Tangrot J."/>
            <person name="Rosling A."/>
        </authorList>
    </citation>
    <scope>NUCLEOTIDE SEQUENCE</scope>
    <source>
        <strain evidence="1">AU212A</strain>
    </source>
</reference>
<gene>
    <name evidence="1" type="ORF">SCALOS_LOCUS4073</name>
</gene>
<dbReference type="EMBL" id="CAJVPM010005173">
    <property type="protein sequence ID" value="CAG8521114.1"/>
    <property type="molecule type" value="Genomic_DNA"/>
</dbReference>